<proteinExistence type="predicted"/>
<protein>
    <submittedName>
        <fullName evidence="1">Uncharacterized protein</fullName>
    </submittedName>
</protein>
<dbReference type="EMBL" id="JADQCH020000002">
    <property type="protein sequence ID" value="MEY2345238.1"/>
    <property type="molecule type" value="Genomic_DNA"/>
</dbReference>
<organism evidence="1">
    <name type="scientific">Proteus mirabilis</name>
    <dbReference type="NCBI Taxonomy" id="584"/>
    <lineage>
        <taxon>Bacteria</taxon>
        <taxon>Pseudomonadati</taxon>
        <taxon>Pseudomonadota</taxon>
        <taxon>Gammaproteobacteria</taxon>
        <taxon>Enterobacterales</taxon>
        <taxon>Morganellaceae</taxon>
        <taxon>Proteus</taxon>
    </lineage>
</organism>
<gene>
    <name evidence="1" type="ORF">I3679_019960</name>
</gene>
<sequence>MTTTQSTDYNIIVMSDPQPWRLDLDNNDPNNDQSRWETTVKSVRDSIQALHRENLLLLAL</sequence>
<evidence type="ECO:0000313" key="1">
    <source>
        <dbReference type="EMBL" id="MEY2345238.1"/>
    </source>
</evidence>
<name>A0ABD5LV41_PROMI</name>
<accession>A0ABD5LV41</accession>
<reference evidence="1" key="1">
    <citation type="submission" date="2021-05" db="EMBL/GenBank/DDBJ databases">
        <title>First report of NDM-5 and VEB-6 producing Proteus mirabilis isolated from blood of a sepsis patient in Kolkata, India.</title>
        <authorList>
            <person name="Halder G."/>
            <person name="Chaudhuri B."/>
            <person name="Dutta S."/>
        </authorList>
    </citation>
    <scope>NUCLEOTIDE SEQUENCE [LARGE SCALE GENOMIC DNA]</scope>
    <source>
        <strain evidence="1">7049</strain>
    </source>
</reference>
<comment type="caution">
    <text evidence="1">The sequence shown here is derived from an EMBL/GenBank/DDBJ whole genome shotgun (WGS) entry which is preliminary data.</text>
</comment>
<dbReference type="AlphaFoldDB" id="A0ABD5LV41"/>